<protein>
    <submittedName>
        <fullName evidence="2">Uncharacterized protein</fullName>
    </submittedName>
</protein>
<evidence type="ECO:0000313" key="2">
    <source>
        <dbReference type="EMBL" id="KAK0718584.1"/>
    </source>
</evidence>
<evidence type="ECO:0000313" key="3">
    <source>
        <dbReference type="Proteomes" id="UP001172101"/>
    </source>
</evidence>
<keyword evidence="3" id="KW-1185">Reference proteome</keyword>
<feature type="region of interest" description="Disordered" evidence="1">
    <location>
        <begin position="1"/>
        <end position="78"/>
    </location>
</feature>
<proteinExistence type="predicted"/>
<dbReference type="EMBL" id="JAUIRO010000004">
    <property type="protein sequence ID" value="KAK0718584.1"/>
    <property type="molecule type" value="Genomic_DNA"/>
</dbReference>
<evidence type="ECO:0000256" key="1">
    <source>
        <dbReference type="SAM" id="MobiDB-lite"/>
    </source>
</evidence>
<sequence length="78" mass="8938">MYVGAPKHPAPCCLPLRYPGAPRKRIDPNQTQPNPRVNGTKYENARRRKSAAPVDETRSPKKTHKTQPSRKMDRWMDG</sequence>
<gene>
    <name evidence="2" type="ORF">B0T26DRAFT_713646</name>
</gene>
<feature type="compositionally biased region" description="Polar residues" evidence="1">
    <location>
        <begin position="28"/>
        <end position="37"/>
    </location>
</feature>
<name>A0AA40AML0_9PEZI</name>
<dbReference type="AlphaFoldDB" id="A0AA40AML0"/>
<dbReference type="Proteomes" id="UP001172101">
    <property type="component" value="Unassembled WGS sequence"/>
</dbReference>
<accession>A0AA40AML0</accession>
<feature type="non-terminal residue" evidence="2">
    <location>
        <position position="78"/>
    </location>
</feature>
<dbReference type="RefSeq" id="XP_060297377.1">
    <property type="nucleotide sequence ID" value="XM_060442133.1"/>
</dbReference>
<dbReference type="GeneID" id="85325403"/>
<comment type="caution">
    <text evidence="2">The sequence shown here is derived from an EMBL/GenBank/DDBJ whole genome shotgun (WGS) entry which is preliminary data.</text>
</comment>
<organism evidence="2 3">
    <name type="scientific">Lasiosphaeria miniovina</name>
    <dbReference type="NCBI Taxonomy" id="1954250"/>
    <lineage>
        <taxon>Eukaryota</taxon>
        <taxon>Fungi</taxon>
        <taxon>Dikarya</taxon>
        <taxon>Ascomycota</taxon>
        <taxon>Pezizomycotina</taxon>
        <taxon>Sordariomycetes</taxon>
        <taxon>Sordariomycetidae</taxon>
        <taxon>Sordariales</taxon>
        <taxon>Lasiosphaeriaceae</taxon>
        <taxon>Lasiosphaeria</taxon>
    </lineage>
</organism>
<reference evidence="2" key="1">
    <citation type="submission" date="2023-06" db="EMBL/GenBank/DDBJ databases">
        <title>Genome-scale phylogeny and comparative genomics of the fungal order Sordariales.</title>
        <authorList>
            <consortium name="Lawrence Berkeley National Laboratory"/>
            <person name="Hensen N."/>
            <person name="Bonometti L."/>
            <person name="Westerberg I."/>
            <person name="Brannstrom I.O."/>
            <person name="Guillou S."/>
            <person name="Cros-Aarteil S."/>
            <person name="Calhoun S."/>
            <person name="Haridas S."/>
            <person name="Kuo A."/>
            <person name="Mondo S."/>
            <person name="Pangilinan J."/>
            <person name="Riley R."/>
            <person name="LaButti K."/>
            <person name="Andreopoulos B."/>
            <person name="Lipzen A."/>
            <person name="Chen C."/>
            <person name="Yanf M."/>
            <person name="Daum C."/>
            <person name="Ng V."/>
            <person name="Clum A."/>
            <person name="Steindorff A."/>
            <person name="Ohm R."/>
            <person name="Martin F."/>
            <person name="Silar P."/>
            <person name="Natvig D."/>
            <person name="Lalanne C."/>
            <person name="Gautier V."/>
            <person name="Ament-velasquez S.L."/>
            <person name="Kruys A."/>
            <person name="Hutchinson M.I."/>
            <person name="Powell A.J."/>
            <person name="Barry K."/>
            <person name="Miller A.N."/>
            <person name="Grigoriev I.V."/>
            <person name="Debuchy R."/>
            <person name="Gladieux P."/>
            <person name="Thoren M.H."/>
            <person name="Johannesson H."/>
        </authorList>
    </citation>
    <scope>NUCLEOTIDE SEQUENCE</scope>
    <source>
        <strain evidence="2">SMH2392-1A</strain>
    </source>
</reference>